<evidence type="ECO:0000313" key="2">
    <source>
        <dbReference type="EMBL" id="TQM11664.1"/>
    </source>
</evidence>
<sequence>MQVRLGCGQITWRGLPDDAALDDIRRAGYEGAPWSPRHGENAEEIKAYFDGRGLDVAPGYLWGDFWDAARRAENIAAARRYAELSKELGLTEVYVSAGGFDRPTASGRTRRQAVGHVTAEDALPEPEFRQLADTLQAVGEVMLGLGVRACYHNHAGTFVETEDEIERLLAAVDPDVVFLGPDTGHLAWAGVDVVEFARRHATRIKTMHLKDVVPAVRDEGAAAGWDYKTFEEHGIWTEINEGGVDFTGLFSVLDGVDFDGWLIVETDVTQKASPLESATASRKNLRELGI</sequence>
<organism evidence="2 3">
    <name type="scientific">Pseudonocardia kunmingensis</name>
    <dbReference type="NCBI Taxonomy" id="630975"/>
    <lineage>
        <taxon>Bacteria</taxon>
        <taxon>Bacillati</taxon>
        <taxon>Actinomycetota</taxon>
        <taxon>Actinomycetes</taxon>
        <taxon>Pseudonocardiales</taxon>
        <taxon>Pseudonocardiaceae</taxon>
        <taxon>Pseudonocardia</taxon>
    </lineage>
</organism>
<dbReference type="PANTHER" id="PTHR12110:SF41">
    <property type="entry name" value="INOSOSE DEHYDRATASE"/>
    <property type="match status" value="1"/>
</dbReference>
<dbReference type="AlphaFoldDB" id="A0A543DQS1"/>
<reference evidence="2 3" key="1">
    <citation type="submission" date="2019-06" db="EMBL/GenBank/DDBJ databases">
        <title>Sequencing the genomes of 1000 actinobacteria strains.</title>
        <authorList>
            <person name="Klenk H.-P."/>
        </authorList>
    </citation>
    <scope>NUCLEOTIDE SEQUENCE [LARGE SCALE GENOMIC DNA]</scope>
    <source>
        <strain evidence="2 3">DSM 45301</strain>
    </source>
</reference>
<dbReference type="InterPro" id="IPR050312">
    <property type="entry name" value="IolE/XylAMocC-like"/>
</dbReference>
<keyword evidence="3" id="KW-1185">Reference proteome</keyword>
<protein>
    <submittedName>
        <fullName evidence="2">2-keto-myo-inositol dehydratase</fullName>
    </submittedName>
</protein>
<dbReference type="EMBL" id="VFPA01000002">
    <property type="protein sequence ID" value="TQM11664.1"/>
    <property type="molecule type" value="Genomic_DNA"/>
</dbReference>
<name>A0A543DQS1_9PSEU</name>
<gene>
    <name evidence="2" type="ORF">FB558_4232</name>
</gene>
<dbReference type="InterPro" id="IPR013022">
    <property type="entry name" value="Xyl_isomerase-like_TIM-brl"/>
</dbReference>
<dbReference type="Pfam" id="PF01261">
    <property type="entry name" value="AP_endonuc_2"/>
    <property type="match status" value="1"/>
</dbReference>
<evidence type="ECO:0000259" key="1">
    <source>
        <dbReference type="Pfam" id="PF01261"/>
    </source>
</evidence>
<dbReference type="RefSeq" id="WP_142055967.1">
    <property type="nucleotide sequence ID" value="NZ_VFPA01000002.1"/>
</dbReference>
<dbReference type="InterPro" id="IPR036237">
    <property type="entry name" value="Xyl_isomerase-like_sf"/>
</dbReference>
<dbReference type="SUPFAM" id="SSF51658">
    <property type="entry name" value="Xylose isomerase-like"/>
    <property type="match status" value="1"/>
</dbReference>
<evidence type="ECO:0000313" key="3">
    <source>
        <dbReference type="Proteomes" id="UP000315677"/>
    </source>
</evidence>
<dbReference type="Proteomes" id="UP000315677">
    <property type="component" value="Unassembled WGS sequence"/>
</dbReference>
<proteinExistence type="predicted"/>
<dbReference type="Gene3D" id="3.20.20.150">
    <property type="entry name" value="Divalent-metal-dependent TIM barrel enzymes"/>
    <property type="match status" value="1"/>
</dbReference>
<accession>A0A543DQS1</accession>
<dbReference type="OrthoDB" id="104997at2"/>
<dbReference type="PANTHER" id="PTHR12110">
    <property type="entry name" value="HYDROXYPYRUVATE ISOMERASE"/>
    <property type="match status" value="1"/>
</dbReference>
<feature type="domain" description="Xylose isomerase-like TIM barrel" evidence="1">
    <location>
        <begin position="22"/>
        <end position="286"/>
    </location>
</feature>
<comment type="caution">
    <text evidence="2">The sequence shown here is derived from an EMBL/GenBank/DDBJ whole genome shotgun (WGS) entry which is preliminary data.</text>
</comment>